<dbReference type="CDD" id="cd02440">
    <property type="entry name" value="AdoMet_MTases"/>
    <property type="match status" value="1"/>
</dbReference>
<gene>
    <name evidence="5" type="ORF">D3H65_16765</name>
</gene>
<dbReference type="GO" id="GO:0032259">
    <property type="term" value="P:methylation"/>
    <property type="evidence" value="ECO:0007669"/>
    <property type="project" value="UniProtKB-KW"/>
</dbReference>
<keyword evidence="3 5" id="KW-0808">Transferase</keyword>
<evidence type="ECO:0000256" key="3">
    <source>
        <dbReference type="ARBA" id="ARBA00022679"/>
    </source>
</evidence>
<dbReference type="SUPFAM" id="SSF53335">
    <property type="entry name" value="S-adenosyl-L-methionine-dependent methyltransferases"/>
    <property type="match status" value="1"/>
</dbReference>
<dbReference type="OrthoDB" id="9797252at2"/>
<dbReference type="Gene3D" id="3.40.50.150">
    <property type="entry name" value="Vaccinia Virus protein VP39"/>
    <property type="match status" value="1"/>
</dbReference>
<dbReference type="RefSeq" id="WP_119051410.1">
    <property type="nucleotide sequence ID" value="NZ_CP032157.1"/>
</dbReference>
<dbReference type="InterPro" id="IPR029063">
    <property type="entry name" value="SAM-dependent_MTases_sf"/>
</dbReference>
<dbReference type="Proteomes" id="UP000263900">
    <property type="component" value="Chromosome"/>
</dbReference>
<name>A0A3B7MQC7_9BACT</name>
<organism evidence="5 6">
    <name type="scientific">Paraflavitalea soli</name>
    <dbReference type="NCBI Taxonomy" id="2315862"/>
    <lineage>
        <taxon>Bacteria</taxon>
        <taxon>Pseudomonadati</taxon>
        <taxon>Bacteroidota</taxon>
        <taxon>Chitinophagia</taxon>
        <taxon>Chitinophagales</taxon>
        <taxon>Chitinophagaceae</taxon>
        <taxon>Paraflavitalea</taxon>
    </lineage>
</organism>
<protein>
    <submittedName>
        <fullName evidence="5">Class I SAM-dependent methyltransferase</fullName>
    </submittedName>
</protein>
<evidence type="ECO:0000256" key="2">
    <source>
        <dbReference type="ARBA" id="ARBA00022603"/>
    </source>
</evidence>
<dbReference type="EMBL" id="CP032157">
    <property type="protein sequence ID" value="AXY75529.1"/>
    <property type="molecule type" value="Genomic_DNA"/>
</dbReference>
<evidence type="ECO:0000313" key="5">
    <source>
        <dbReference type="EMBL" id="AXY75529.1"/>
    </source>
</evidence>
<evidence type="ECO:0000256" key="1">
    <source>
        <dbReference type="ARBA" id="ARBA00008361"/>
    </source>
</evidence>
<dbReference type="InterPro" id="IPR013216">
    <property type="entry name" value="Methyltransf_11"/>
</dbReference>
<dbReference type="PANTHER" id="PTHR44942">
    <property type="entry name" value="METHYLTRANSF_11 DOMAIN-CONTAINING PROTEIN"/>
    <property type="match status" value="1"/>
</dbReference>
<dbReference type="InterPro" id="IPR051052">
    <property type="entry name" value="Diverse_substrate_MTase"/>
</dbReference>
<keyword evidence="6" id="KW-1185">Reference proteome</keyword>
<accession>A0A3B7MQC7</accession>
<comment type="similarity">
    <text evidence="1">Belongs to the methyltransferase superfamily.</text>
</comment>
<dbReference type="PANTHER" id="PTHR44942:SF4">
    <property type="entry name" value="METHYLTRANSFERASE TYPE 11 DOMAIN-CONTAINING PROTEIN"/>
    <property type="match status" value="1"/>
</dbReference>
<evidence type="ECO:0000313" key="6">
    <source>
        <dbReference type="Proteomes" id="UP000263900"/>
    </source>
</evidence>
<proteinExistence type="inferred from homology"/>
<sequence>MDSTKRFTNRVEDYVKYRPQYPVELVTYLQEQFALWPGKVIADIGAGTGISTALFLQVAYEVWAVEPNEAMLTKAKELLGHFPAFHPVLATAENTTLQNESIDAIIAGQAFHWFHVEKCKLEFKRILKAKGLVVLMWNERNTRSAFEIDYDALIVKHARDYVKVDHRNIDLEHIAAFFAPWPVQLKIFSNEQRFNFDGLKGRLLSSSYMPAVHDAGYDEMINDLRGLYDQYQQNDVIRISYDTKVYTAKMK</sequence>
<feature type="domain" description="Methyltransferase type 11" evidence="4">
    <location>
        <begin position="43"/>
        <end position="134"/>
    </location>
</feature>
<evidence type="ECO:0000259" key="4">
    <source>
        <dbReference type="Pfam" id="PF08241"/>
    </source>
</evidence>
<keyword evidence="2 5" id="KW-0489">Methyltransferase</keyword>
<dbReference type="Pfam" id="PF08241">
    <property type="entry name" value="Methyltransf_11"/>
    <property type="match status" value="1"/>
</dbReference>
<dbReference type="AlphaFoldDB" id="A0A3B7MQC7"/>
<dbReference type="GO" id="GO:0008757">
    <property type="term" value="F:S-adenosylmethionine-dependent methyltransferase activity"/>
    <property type="evidence" value="ECO:0007669"/>
    <property type="project" value="InterPro"/>
</dbReference>
<reference evidence="5 6" key="1">
    <citation type="submission" date="2018-09" db="EMBL/GenBank/DDBJ databases">
        <title>Genome sequencing of strain 6GH32-13.</title>
        <authorList>
            <person name="Weon H.-Y."/>
            <person name="Heo J."/>
            <person name="Kwon S.-W."/>
        </authorList>
    </citation>
    <scope>NUCLEOTIDE SEQUENCE [LARGE SCALE GENOMIC DNA]</scope>
    <source>
        <strain evidence="5 6">5GH32-13</strain>
    </source>
</reference>
<dbReference type="KEGG" id="pseg:D3H65_16765"/>